<dbReference type="EMBL" id="VIFM01000192">
    <property type="protein sequence ID" value="TQF11378.1"/>
    <property type="molecule type" value="Genomic_DNA"/>
</dbReference>
<dbReference type="InterPro" id="IPR011743">
    <property type="entry name" value="Caa3_sub_IV"/>
</dbReference>
<reference evidence="8 9" key="1">
    <citation type="submission" date="2019-06" db="EMBL/GenBank/DDBJ databases">
        <authorList>
            <person name="Livingstone P."/>
            <person name="Whitworth D."/>
        </authorList>
    </citation>
    <scope>NUCLEOTIDE SEQUENCE [LARGE SCALE GENOMIC DNA]</scope>
    <source>
        <strain evidence="8 9">AM401</strain>
    </source>
</reference>
<keyword evidence="3 7" id="KW-0812">Transmembrane</keyword>
<proteinExistence type="predicted"/>
<evidence type="ECO:0000256" key="1">
    <source>
        <dbReference type="ARBA" id="ARBA00004651"/>
    </source>
</evidence>
<dbReference type="Pfam" id="PF03626">
    <property type="entry name" value="COX4_pro"/>
    <property type="match status" value="1"/>
</dbReference>
<feature type="compositionally biased region" description="Basic and acidic residues" evidence="6">
    <location>
        <begin position="139"/>
        <end position="152"/>
    </location>
</feature>
<dbReference type="InterPro" id="IPR005171">
    <property type="entry name" value="Cyt_c_oxidase_su4_prok"/>
</dbReference>
<protein>
    <submittedName>
        <fullName evidence="8">Cytochrome-c oxidase</fullName>
    </submittedName>
</protein>
<keyword evidence="2" id="KW-1003">Cell membrane</keyword>
<dbReference type="Proteomes" id="UP000315369">
    <property type="component" value="Unassembled WGS sequence"/>
</dbReference>
<evidence type="ECO:0000256" key="2">
    <source>
        <dbReference type="ARBA" id="ARBA00022475"/>
    </source>
</evidence>
<sequence length="152" mass="16604">MAIANESHQEEKNMHAHHGAGRYWLIWGVLLVLTVVTVVTGRMHLPSFGLLLALVIATVKGTLVTLYFMHLAEHRGANRIVFGVSIVFVVLMLIIPLADFGTRFRGANPPGSQYSDLQPPDIGTGAQRGRFGGGLRPHQTKDTPETPEPGHH</sequence>
<evidence type="ECO:0000256" key="4">
    <source>
        <dbReference type="ARBA" id="ARBA00022989"/>
    </source>
</evidence>
<feature type="region of interest" description="Disordered" evidence="6">
    <location>
        <begin position="110"/>
        <end position="152"/>
    </location>
</feature>
<evidence type="ECO:0000313" key="9">
    <source>
        <dbReference type="Proteomes" id="UP000315369"/>
    </source>
</evidence>
<dbReference type="GO" id="GO:0005886">
    <property type="term" value="C:plasma membrane"/>
    <property type="evidence" value="ECO:0007669"/>
    <property type="project" value="UniProtKB-SubCell"/>
</dbReference>
<dbReference type="RefSeq" id="WP_141646866.1">
    <property type="nucleotide sequence ID" value="NZ_VIFM01000192.1"/>
</dbReference>
<organism evidence="8 9">
    <name type="scientific">Myxococcus llanfairpwllgwyngyllgogerychwyrndrobwllllantysiliogogogochensis</name>
    <dbReference type="NCBI Taxonomy" id="2590453"/>
    <lineage>
        <taxon>Bacteria</taxon>
        <taxon>Pseudomonadati</taxon>
        <taxon>Myxococcota</taxon>
        <taxon>Myxococcia</taxon>
        <taxon>Myxococcales</taxon>
        <taxon>Cystobacterineae</taxon>
        <taxon>Myxococcaceae</taxon>
        <taxon>Myxococcus</taxon>
    </lineage>
</organism>
<feature type="transmembrane region" description="Helical" evidence="7">
    <location>
        <begin position="80"/>
        <end position="98"/>
    </location>
</feature>
<comment type="subcellular location">
    <subcellularLocation>
        <location evidence="1">Cell membrane</location>
        <topology evidence="1">Multi-pass membrane protein</topology>
    </subcellularLocation>
</comment>
<keyword evidence="9" id="KW-1185">Reference proteome</keyword>
<feature type="transmembrane region" description="Helical" evidence="7">
    <location>
        <begin position="48"/>
        <end position="68"/>
    </location>
</feature>
<accession>A0A540WQU7</accession>
<dbReference type="OrthoDB" id="5522364at2"/>
<keyword evidence="5 7" id="KW-0472">Membrane</keyword>
<gene>
    <name evidence="8" type="ORF">FJV41_34555</name>
</gene>
<evidence type="ECO:0000313" key="8">
    <source>
        <dbReference type="EMBL" id="TQF11378.1"/>
    </source>
</evidence>
<keyword evidence="4 7" id="KW-1133">Transmembrane helix</keyword>
<name>A0A540WQU7_9BACT</name>
<dbReference type="NCBIfam" id="TIGR02229">
    <property type="entry name" value="caa3_sub_IV"/>
    <property type="match status" value="1"/>
</dbReference>
<evidence type="ECO:0000256" key="3">
    <source>
        <dbReference type="ARBA" id="ARBA00022692"/>
    </source>
</evidence>
<evidence type="ECO:0000256" key="6">
    <source>
        <dbReference type="SAM" id="MobiDB-lite"/>
    </source>
</evidence>
<evidence type="ECO:0000256" key="5">
    <source>
        <dbReference type="ARBA" id="ARBA00023136"/>
    </source>
</evidence>
<feature type="transmembrane region" description="Helical" evidence="7">
    <location>
        <begin position="23"/>
        <end position="41"/>
    </location>
</feature>
<evidence type="ECO:0000256" key="7">
    <source>
        <dbReference type="SAM" id="Phobius"/>
    </source>
</evidence>
<comment type="caution">
    <text evidence="8">The sequence shown here is derived from an EMBL/GenBank/DDBJ whole genome shotgun (WGS) entry which is preliminary data.</text>
</comment>
<dbReference type="AlphaFoldDB" id="A0A540WQU7"/>